<comment type="caution">
    <text evidence="2">The sequence shown here is derived from an EMBL/GenBank/DDBJ whole genome shotgun (WGS) entry which is preliminary data.</text>
</comment>
<dbReference type="EMBL" id="MCFG01000552">
    <property type="protein sequence ID" value="ORX64142.1"/>
    <property type="molecule type" value="Genomic_DNA"/>
</dbReference>
<dbReference type="Pfam" id="PF09820">
    <property type="entry name" value="AAA-ATPase_like"/>
    <property type="match status" value="1"/>
</dbReference>
<dbReference type="AlphaFoldDB" id="A0A1Y1VS66"/>
<name>A0A1Y1VS66_9FUNG</name>
<dbReference type="InterPro" id="IPR027417">
    <property type="entry name" value="P-loop_NTPase"/>
</dbReference>
<reference evidence="2 3" key="2">
    <citation type="submission" date="2016-08" db="EMBL/GenBank/DDBJ databases">
        <title>Pervasive Adenine N6-methylation of Active Genes in Fungi.</title>
        <authorList>
            <consortium name="DOE Joint Genome Institute"/>
            <person name="Mondo S.J."/>
            <person name="Dannebaum R.O."/>
            <person name="Kuo R.C."/>
            <person name="Labutti K."/>
            <person name="Haridas S."/>
            <person name="Kuo A."/>
            <person name="Salamov A."/>
            <person name="Ahrendt S.R."/>
            <person name="Lipzen A."/>
            <person name="Sullivan W."/>
            <person name="Andreopoulos W.B."/>
            <person name="Clum A."/>
            <person name="Lindquist E."/>
            <person name="Daum C."/>
            <person name="Ramamoorthy G.K."/>
            <person name="Gryganskyi A."/>
            <person name="Culley D."/>
            <person name="Magnuson J.K."/>
            <person name="James T.Y."/>
            <person name="O'Malley M.A."/>
            <person name="Stajich J.E."/>
            <person name="Spatafora J.W."/>
            <person name="Visel A."/>
            <person name="Grigoriev I.V."/>
        </authorList>
    </citation>
    <scope>NUCLEOTIDE SEQUENCE [LARGE SCALE GENOMIC DNA]</scope>
    <source>
        <strain evidence="2 3">S4</strain>
    </source>
</reference>
<dbReference type="SUPFAM" id="SSF52540">
    <property type="entry name" value="P-loop containing nucleoside triphosphate hydrolases"/>
    <property type="match status" value="1"/>
</dbReference>
<evidence type="ECO:0000259" key="1">
    <source>
        <dbReference type="Pfam" id="PF09820"/>
    </source>
</evidence>
<keyword evidence="3" id="KW-1185">Reference proteome</keyword>
<reference evidence="2 3" key="1">
    <citation type="submission" date="2016-08" db="EMBL/GenBank/DDBJ databases">
        <title>A Parts List for Fungal Cellulosomes Revealed by Comparative Genomics.</title>
        <authorList>
            <consortium name="DOE Joint Genome Institute"/>
            <person name="Haitjema C.H."/>
            <person name="Gilmore S.P."/>
            <person name="Henske J.K."/>
            <person name="Solomon K.V."/>
            <person name="De Groot R."/>
            <person name="Kuo A."/>
            <person name="Mondo S.J."/>
            <person name="Salamov A.A."/>
            <person name="Labutti K."/>
            <person name="Zhao Z."/>
            <person name="Chiniquy J."/>
            <person name="Barry K."/>
            <person name="Brewer H.M."/>
            <person name="Purvine S.O."/>
            <person name="Wright A.T."/>
            <person name="Boxma B."/>
            <person name="Van Alen T."/>
            <person name="Hackstein J.H."/>
            <person name="Baker S.E."/>
            <person name="Grigoriev I.V."/>
            <person name="O'Malley M.A."/>
        </authorList>
    </citation>
    <scope>NUCLEOTIDE SEQUENCE [LARGE SCALE GENOMIC DNA]</scope>
    <source>
        <strain evidence="2 3">S4</strain>
    </source>
</reference>
<dbReference type="InterPro" id="IPR018631">
    <property type="entry name" value="AAA-ATPase-like_dom"/>
</dbReference>
<organism evidence="2 3">
    <name type="scientific">Anaeromyces robustus</name>
    <dbReference type="NCBI Taxonomy" id="1754192"/>
    <lineage>
        <taxon>Eukaryota</taxon>
        <taxon>Fungi</taxon>
        <taxon>Fungi incertae sedis</taxon>
        <taxon>Chytridiomycota</taxon>
        <taxon>Chytridiomycota incertae sedis</taxon>
        <taxon>Neocallimastigomycetes</taxon>
        <taxon>Neocallimastigales</taxon>
        <taxon>Neocallimastigaceae</taxon>
        <taxon>Anaeromyces</taxon>
    </lineage>
</organism>
<feature type="domain" description="AAA-ATPase-like" evidence="1">
    <location>
        <begin position="20"/>
        <end position="120"/>
    </location>
</feature>
<dbReference type="Gene3D" id="3.40.50.300">
    <property type="entry name" value="P-loop containing nucleotide triphosphate hydrolases"/>
    <property type="match status" value="1"/>
</dbReference>
<gene>
    <name evidence="2" type="ORF">BCR32DRAFT_287297</name>
</gene>
<sequence length="129" mass="15473">MGFIIDSENMYRKFNCLLKQKFFVDKSNIINDFNKLIDIDGSKNVCITKPRRFGKTSIAAIFQRKSSDETEKKKEIEQYRKFQGKYHTLYFDFSSELYKRNNLNDFLDSINKILKEDIKKIYPNYILII</sequence>
<protein>
    <recommendedName>
        <fullName evidence="1">AAA-ATPase-like domain-containing protein</fullName>
    </recommendedName>
</protein>
<dbReference type="OrthoDB" id="5584915at2759"/>
<dbReference type="Proteomes" id="UP000193944">
    <property type="component" value="Unassembled WGS sequence"/>
</dbReference>
<evidence type="ECO:0000313" key="3">
    <source>
        <dbReference type="Proteomes" id="UP000193944"/>
    </source>
</evidence>
<accession>A0A1Y1VS66</accession>
<proteinExistence type="predicted"/>
<evidence type="ECO:0000313" key="2">
    <source>
        <dbReference type="EMBL" id="ORX64142.1"/>
    </source>
</evidence>